<evidence type="ECO:0000256" key="2">
    <source>
        <dbReference type="SAM" id="SignalP"/>
    </source>
</evidence>
<protein>
    <submittedName>
        <fullName evidence="3">Uncharacterized protein</fullName>
    </submittedName>
</protein>
<sequence length="118" mass="12878">MQRSTREARRGPRCSWRVPCSMCSSAARACDVLSLAGGEANIVKSDPMPPPLVYSAVYRSDNSGPALARNVELAVKTCDFKLRSSQHDVGPARPLRGSSSNLRQRPVRKGVKKRPARS</sequence>
<evidence type="ECO:0000256" key="1">
    <source>
        <dbReference type="SAM" id="MobiDB-lite"/>
    </source>
</evidence>
<proteinExistence type="predicted"/>
<dbReference type="Proteomes" id="UP000016223">
    <property type="component" value="Chromosome 2"/>
</dbReference>
<dbReference type="HOGENOM" id="CLU_2072133_0_0_4"/>
<keyword evidence="2" id="KW-0732">Signal</keyword>
<feature type="compositionally biased region" description="Basic residues" evidence="1">
    <location>
        <begin position="105"/>
        <end position="118"/>
    </location>
</feature>
<dbReference type="PATRIC" id="fig|1246301.3.peg.5534"/>
<accession>T1XJ47</accession>
<dbReference type="KEGG" id="vpd:VAPA_2c00130"/>
<gene>
    <name evidence="3" type="ORF">VAPA_2c00130</name>
</gene>
<evidence type="ECO:0000313" key="4">
    <source>
        <dbReference type="Proteomes" id="UP000016223"/>
    </source>
</evidence>
<reference evidence="3 4" key="1">
    <citation type="submission" date="2012-10" db="EMBL/GenBank/DDBJ databases">
        <title>Genome sequence of Variovorax paradoxus B4.</title>
        <authorList>
            <person name="Schuldes J."/>
            <person name="Brandt U."/>
            <person name="Hiessl S."/>
            <person name="Wuebbeler J.H."/>
            <person name="Thuermer A."/>
            <person name="Steinbuechel A."/>
            <person name="Daniel R."/>
        </authorList>
    </citation>
    <scope>NUCLEOTIDE SEQUENCE [LARGE SCALE GENOMIC DNA]</scope>
    <source>
        <strain evidence="3 4">B4</strain>
    </source>
</reference>
<feature type="chain" id="PRO_5004586097" evidence="2">
    <location>
        <begin position="30"/>
        <end position="118"/>
    </location>
</feature>
<dbReference type="EMBL" id="CP003912">
    <property type="protein sequence ID" value="AGU52578.1"/>
    <property type="molecule type" value="Genomic_DNA"/>
</dbReference>
<evidence type="ECO:0000313" key="3">
    <source>
        <dbReference type="EMBL" id="AGU52578.1"/>
    </source>
</evidence>
<feature type="signal peptide" evidence="2">
    <location>
        <begin position="1"/>
        <end position="29"/>
    </location>
</feature>
<dbReference type="AlphaFoldDB" id="T1XJ47"/>
<feature type="region of interest" description="Disordered" evidence="1">
    <location>
        <begin position="84"/>
        <end position="118"/>
    </location>
</feature>
<organism evidence="3 4">
    <name type="scientific">Variovorax paradoxus B4</name>
    <dbReference type="NCBI Taxonomy" id="1246301"/>
    <lineage>
        <taxon>Bacteria</taxon>
        <taxon>Pseudomonadati</taxon>
        <taxon>Pseudomonadota</taxon>
        <taxon>Betaproteobacteria</taxon>
        <taxon>Burkholderiales</taxon>
        <taxon>Comamonadaceae</taxon>
        <taxon>Variovorax</taxon>
    </lineage>
</organism>
<name>T1XJ47_VARPD</name>